<evidence type="ECO:0000256" key="2">
    <source>
        <dbReference type="ARBA" id="ARBA00022801"/>
    </source>
</evidence>
<evidence type="ECO:0000259" key="9">
    <source>
        <dbReference type="Pfam" id="PF18565"/>
    </source>
</evidence>
<evidence type="ECO:0000256" key="3">
    <source>
        <dbReference type="ARBA" id="ARBA00023295"/>
    </source>
</evidence>
<evidence type="ECO:0000313" key="11">
    <source>
        <dbReference type="Proteomes" id="UP000536509"/>
    </source>
</evidence>
<reference evidence="10 11" key="1">
    <citation type="submission" date="2020-05" db="EMBL/GenBank/DDBJ databases">
        <title>Draft genome of Flavobacterium sp. IMCC34852.</title>
        <authorList>
            <person name="Song J."/>
            <person name="Cho J.-C."/>
        </authorList>
    </citation>
    <scope>NUCLEOTIDE SEQUENCE [LARGE SCALE GENOMIC DNA]</scope>
    <source>
        <strain evidence="10 11">IMCC34852</strain>
    </source>
</reference>
<dbReference type="InterPro" id="IPR023232">
    <property type="entry name" value="Glyco_hydro_2_AS"/>
</dbReference>
<proteinExistence type="inferred from homology"/>
<evidence type="ECO:0000259" key="6">
    <source>
        <dbReference type="Pfam" id="PF02836"/>
    </source>
</evidence>
<dbReference type="InterPro" id="IPR006101">
    <property type="entry name" value="Glyco_hydro_2"/>
</dbReference>
<keyword evidence="3" id="KW-0326">Glycosidase</keyword>
<dbReference type="InterPro" id="IPR048230">
    <property type="entry name" value="GalA-like"/>
</dbReference>
<dbReference type="Pfam" id="PF18565">
    <property type="entry name" value="Glyco_hydro2_C5"/>
    <property type="match status" value="1"/>
</dbReference>
<dbReference type="RefSeq" id="WP_171222115.1">
    <property type="nucleotide sequence ID" value="NZ_CP121446.1"/>
</dbReference>
<keyword evidence="11" id="KW-1185">Reference proteome</keyword>
<feature type="domain" description="Glycoside hydrolase family 2 catalytic" evidence="6">
    <location>
        <begin position="408"/>
        <end position="521"/>
    </location>
</feature>
<dbReference type="InterPro" id="IPR006103">
    <property type="entry name" value="Glyco_hydro_2_cat"/>
</dbReference>
<feature type="domain" description="Glycoside hydrolase family 2 catalytic" evidence="6">
    <location>
        <begin position="327"/>
        <end position="403"/>
    </location>
</feature>
<dbReference type="GO" id="GO:0005975">
    <property type="term" value="P:carbohydrate metabolic process"/>
    <property type="evidence" value="ECO:0007669"/>
    <property type="project" value="InterPro"/>
</dbReference>
<dbReference type="Pfam" id="PF02837">
    <property type="entry name" value="Glyco_hydro_2_N"/>
    <property type="match status" value="1"/>
</dbReference>
<dbReference type="InterPro" id="IPR032311">
    <property type="entry name" value="DUF4982"/>
</dbReference>
<dbReference type="Gene3D" id="2.60.120.260">
    <property type="entry name" value="Galactose-binding domain-like"/>
    <property type="match status" value="1"/>
</dbReference>
<dbReference type="PANTHER" id="PTHR42732">
    <property type="entry name" value="BETA-GALACTOSIDASE"/>
    <property type="match status" value="1"/>
</dbReference>
<evidence type="ECO:0000259" key="5">
    <source>
        <dbReference type="Pfam" id="PF00703"/>
    </source>
</evidence>
<feature type="domain" description="Glycoside hydrolase family 2 immunoglobulin-like beta-sandwich" evidence="5">
    <location>
        <begin position="213"/>
        <end position="320"/>
    </location>
</feature>
<gene>
    <name evidence="10" type="ORF">HKT18_06835</name>
</gene>
<evidence type="ECO:0000256" key="1">
    <source>
        <dbReference type="ARBA" id="ARBA00007401"/>
    </source>
</evidence>
<evidence type="ECO:0000313" key="10">
    <source>
        <dbReference type="EMBL" id="NNT71926.1"/>
    </source>
</evidence>
<feature type="signal peptide" evidence="4">
    <location>
        <begin position="1"/>
        <end position="22"/>
    </location>
</feature>
<name>A0A7Y3VYY4_9FLAO</name>
<dbReference type="SUPFAM" id="SSF49785">
    <property type="entry name" value="Galactose-binding domain-like"/>
    <property type="match status" value="1"/>
</dbReference>
<sequence>MKKIQYHYILALFLIVSFSANAQEKISLDEDWKFHFGHAANPEKDFDYSKTALLHKSNVFATTVVNPKFVDTAWASVNVPHDWVVELPFVNSPQVEMDSHGYKPVGGMYPETSIGWYRKHFTVDKSKSSKRFELQFDGIYRNAEIWINGFYVGTNFSGYVGNSYDVTDYINFEGENVLVVRVDATQYEGWFYEGAGIYRHVWLNITDKIFIPVDGIFVHAEVKGKNAIVNIETTVQNNNLQASNGSVYSYITDRNGKVLAKTAEQKITLGVHKNTTVIQKLNLNNTRLWSLDDPYLYRVISVVKSGNQIVHQTKTRFGIKTVRFDAKKGFFLNEKHLKIQGTNNHQDHAGIGSALPDYMQYYRIKLLKEMGSNSYRASHNAPTPELLDACDSIGMLVLDEQRLLNSSPEYVDQFKRLIKRDRNHPSVFLWSIGNEEQNIQGNDYGKRIAQTLLAIQQDLDPSRTSTYAADMPNVYKGVNEVIPIRGFNYREYAVADYHRDHPNQPLLGTEMGSTVTTRGIYEKDEIRAYVPDQDITHPWWASKAETWWKLAAENDFWLGGYVWTGFDYRGEPTPYKWPNISSHFGIMDVCGFPKNIYYYYQSWWTDKDVLHISPHWNWPEKIGKPIEVWVNSNADEVELFLNGKTLGKKVMPRNSHLKWEVIYEPGTLEAIGYKKGKKITSKVETTGTAYKIILTSDKTILTADGKDATVVNISISDDKGREVPIADNMVKFYLSGDAKIIGVGNGDPSSHEPDKCKDGMWQRSAFNGKCQVIIQAGKTNGSIKLEAKANGLQSASTTITLVK</sequence>
<dbReference type="Proteomes" id="UP000536509">
    <property type="component" value="Unassembled WGS sequence"/>
</dbReference>
<dbReference type="InterPro" id="IPR017853">
    <property type="entry name" value="GH"/>
</dbReference>
<dbReference type="AlphaFoldDB" id="A0A7Y3VYY4"/>
<evidence type="ECO:0000259" key="7">
    <source>
        <dbReference type="Pfam" id="PF02837"/>
    </source>
</evidence>
<evidence type="ECO:0000259" key="8">
    <source>
        <dbReference type="Pfam" id="PF16355"/>
    </source>
</evidence>
<feature type="domain" description="Glycosyl hydrolases family 2 sugar binding" evidence="7">
    <location>
        <begin position="112"/>
        <end position="203"/>
    </location>
</feature>
<accession>A0A7Y3VYY4</accession>
<organism evidence="10 11">
    <name type="scientific">Flavobacterium rivulicola</name>
    <dbReference type="NCBI Taxonomy" id="2732161"/>
    <lineage>
        <taxon>Bacteria</taxon>
        <taxon>Pseudomonadati</taxon>
        <taxon>Bacteroidota</taxon>
        <taxon>Flavobacteriia</taxon>
        <taxon>Flavobacteriales</taxon>
        <taxon>Flavobacteriaceae</taxon>
        <taxon>Flavobacterium</taxon>
    </lineage>
</organism>
<dbReference type="InterPro" id="IPR008979">
    <property type="entry name" value="Galactose-bd-like_sf"/>
</dbReference>
<dbReference type="InterPro" id="IPR006104">
    <property type="entry name" value="Glyco_hydro_2_N"/>
</dbReference>
<dbReference type="InterPro" id="IPR013783">
    <property type="entry name" value="Ig-like_fold"/>
</dbReference>
<evidence type="ECO:0000256" key="4">
    <source>
        <dbReference type="SAM" id="SignalP"/>
    </source>
</evidence>
<dbReference type="NCBIfam" id="NF041462">
    <property type="entry name" value="GalA"/>
    <property type="match status" value="1"/>
</dbReference>
<comment type="caution">
    <text evidence="10">The sequence shown here is derived from an EMBL/GenBank/DDBJ whole genome shotgun (WGS) entry which is preliminary data.</text>
</comment>
<dbReference type="SUPFAM" id="SSF49303">
    <property type="entry name" value="beta-Galactosidase/glucuronidase domain"/>
    <property type="match status" value="1"/>
</dbReference>
<keyword evidence="2 10" id="KW-0378">Hydrolase</keyword>
<dbReference type="GO" id="GO:0004553">
    <property type="term" value="F:hydrolase activity, hydrolyzing O-glycosyl compounds"/>
    <property type="evidence" value="ECO:0007669"/>
    <property type="project" value="InterPro"/>
</dbReference>
<feature type="chain" id="PRO_5031375214" evidence="4">
    <location>
        <begin position="23"/>
        <end position="803"/>
    </location>
</feature>
<dbReference type="InterPro" id="IPR006102">
    <property type="entry name" value="Ig-like_GH2"/>
</dbReference>
<dbReference type="InterPro" id="IPR040605">
    <property type="entry name" value="Glyco_hydro2_dom5"/>
</dbReference>
<dbReference type="InterPro" id="IPR036156">
    <property type="entry name" value="Beta-gal/glucu_dom_sf"/>
</dbReference>
<feature type="domain" description="DUF4982" evidence="8">
    <location>
        <begin position="623"/>
        <end position="679"/>
    </location>
</feature>
<dbReference type="InterPro" id="IPR051913">
    <property type="entry name" value="GH2_Domain-Containing"/>
</dbReference>
<dbReference type="EMBL" id="JABEVX010000003">
    <property type="protein sequence ID" value="NNT71926.1"/>
    <property type="molecule type" value="Genomic_DNA"/>
</dbReference>
<dbReference type="Pfam" id="PF16355">
    <property type="entry name" value="DUF4982"/>
    <property type="match status" value="1"/>
</dbReference>
<dbReference type="Pfam" id="PF02836">
    <property type="entry name" value="Glyco_hydro_2_C"/>
    <property type="match status" value="2"/>
</dbReference>
<comment type="similarity">
    <text evidence="1">Belongs to the glycosyl hydrolase 2 family.</text>
</comment>
<dbReference type="PANTHER" id="PTHR42732:SF1">
    <property type="entry name" value="BETA-MANNOSIDASE"/>
    <property type="match status" value="1"/>
</dbReference>
<dbReference type="Gene3D" id="2.60.40.10">
    <property type="entry name" value="Immunoglobulins"/>
    <property type="match status" value="3"/>
</dbReference>
<dbReference type="SUPFAM" id="SSF51445">
    <property type="entry name" value="(Trans)glycosidases"/>
    <property type="match status" value="1"/>
</dbReference>
<dbReference type="PRINTS" id="PR00132">
    <property type="entry name" value="GLHYDRLASE2"/>
</dbReference>
<keyword evidence="4" id="KW-0732">Signal</keyword>
<feature type="domain" description="Glycoside hydrolase family 2" evidence="9">
    <location>
        <begin position="693"/>
        <end position="797"/>
    </location>
</feature>
<dbReference type="PROSITE" id="PS00608">
    <property type="entry name" value="GLYCOSYL_HYDROL_F2_2"/>
    <property type="match status" value="1"/>
</dbReference>
<protein>
    <submittedName>
        <fullName evidence="10">Glycoside hydrolase family 2 protein</fullName>
    </submittedName>
</protein>
<dbReference type="Gene3D" id="3.20.20.80">
    <property type="entry name" value="Glycosidases"/>
    <property type="match status" value="1"/>
</dbReference>
<dbReference type="Pfam" id="PF00703">
    <property type="entry name" value="Glyco_hydro_2"/>
    <property type="match status" value="1"/>
</dbReference>